<organism evidence="3">
    <name type="scientific">uncultured Nocardioides sp</name>
    <dbReference type="NCBI Taxonomy" id="198441"/>
    <lineage>
        <taxon>Bacteria</taxon>
        <taxon>Bacillati</taxon>
        <taxon>Actinomycetota</taxon>
        <taxon>Actinomycetes</taxon>
        <taxon>Propionibacteriales</taxon>
        <taxon>Nocardioidaceae</taxon>
        <taxon>Nocardioides</taxon>
        <taxon>environmental samples</taxon>
    </lineage>
</organism>
<reference evidence="3" key="1">
    <citation type="submission" date="2020-02" db="EMBL/GenBank/DDBJ databases">
        <authorList>
            <person name="Meier V. D."/>
        </authorList>
    </citation>
    <scope>NUCLEOTIDE SEQUENCE</scope>
    <source>
        <strain evidence="3">AVDCRST_MAG06</strain>
    </source>
</reference>
<dbReference type="InterPro" id="IPR009057">
    <property type="entry name" value="Homeodomain-like_sf"/>
</dbReference>
<dbReference type="GO" id="GO:0003677">
    <property type="term" value="F:DNA binding"/>
    <property type="evidence" value="ECO:0007669"/>
    <property type="project" value="UniProtKB-KW"/>
</dbReference>
<dbReference type="Gene3D" id="1.10.357.10">
    <property type="entry name" value="Tetracycline Repressor, domain 2"/>
    <property type="match status" value="1"/>
</dbReference>
<dbReference type="Pfam" id="PF00440">
    <property type="entry name" value="TetR_N"/>
    <property type="match status" value="1"/>
</dbReference>
<dbReference type="EMBL" id="CADCUP010000070">
    <property type="protein sequence ID" value="CAA9381888.1"/>
    <property type="molecule type" value="Genomic_DNA"/>
</dbReference>
<protein>
    <recommendedName>
        <fullName evidence="2">HTH tetR-type domain-containing protein</fullName>
    </recommendedName>
</protein>
<evidence type="ECO:0000313" key="3">
    <source>
        <dbReference type="EMBL" id="CAA9381888.1"/>
    </source>
</evidence>
<dbReference type="InterPro" id="IPR001647">
    <property type="entry name" value="HTH_TetR"/>
</dbReference>
<proteinExistence type="predicted"/>
<evidence type="ECO:0000259" key="2">
    <source>
        <dbReference type="Pfam" id="PF00440"/>
    </source>
</evidence>
<feature type="domain" description="HTH tetR-type" evidence="2">
    <location>
        <begin position="21"/>
        <end position="57"/>
    </location>
</feature>
<dbReference type="AlphaFoldDB" id="A0A6J4N9K8"/>
<evidence type="ECO:0000256" key="1">
    <source>
        <dbReference type="ARBA" id="ARBA00023125"/>
    </source>
</evidence>
<dbReference type="InterPro" id="IPR036271">
    <property type="entry name" value="Tet_transcr_reg_TetR-rel_C_sf"/>
</dbReference>
<sequence>MPRLVDSQSRADTMTWGVNHLLGLHGPTGVTMRALARATGISTGSLAHQYGNREHIMRVAAHRTARAREQEIWVESRRRGIVAFLPRQREEELLEARVWLAWQEVHRSDPGTRRVLAEARRRERTVVAICLGREGDSHEAREVHALVDGLLAAVCAPEDALDLDTAHRLLTSRAADLTAPPVSSAG</sequence>
<gene>
    <name evidence="3" type="ORF">AVDCRST_MAG06-1022</name>
</gene>
<keyword evidence="1" id="KW-0238">DNA-binding</keyword>
<accession>A0A6J4N9K8</accession>
<dbReference type="RefSeq" id="WP_295657478.1">
    <property type="nucleotide sequence ID" value="NZ_CADCUP010000070.1"/>
</dbReference>
<dbReference type="SUPFAM" id="SSF46689">
    <property type="entry name" value="Homeodomain-like"/>
    <property type="match status" value="1"/>
</dbReference>
<dbReference type="SUPFAM" id="SSF48498">
    <property type="entry name" value="Tetracyclin repressor-like, C-terminal domain"/>
    <property type="match status" value="1"/>
</dbReference>
<name>A0A6J4N9K8_9ACTN</name>